<dbReference type="EMBL" id="LVJS01000050">
    <property type="protein sequence ID" value="KZC23123.1"/>
    <property type="molecule type" value="Genomic_DNA"/>
</dbReference>
<dbReference type="AlphaFoldDB" id="A0A154QHG7"/>
<dbReference type="Pfam" id="PF02583">
    <property type="entry name" value="Trns_repr_metal"/>
    <property type="match status" value="1"/>
</dbReference>
<comment type="caution">
    <text evidence="2">The sequence shown here is derived from an EMBL/GenBank/DDBJ whole genome shotgun (WGS) entry which is preliminary data.</text>
</comment>
<dbReference type="Gene3D" id="1.20.58.1000">
    <property type="entry name" value="Metal-sensitive repressor, helix protomer"/>
    <property type="match status" value="1"/>
</dbReference>
<name>A0A154QHG7_9GAMM</name>
<dbReference type="GO" id="GO:0003677">
    <property type="term" value="F:DNA binding"/>
    <property type="evidence" value="ECO:0007669"/>
    <property type="project" value="InterPro"/>
</dbReference>
<dbReference type="Proteomes" id="UP000076131">
    <property type="component" value="Unassembled WGS sequence"/>
</dbReference>
<organism evidence="2 3">
    <name type="scientific">Rhodanobacter thiooxydans</name>
    <dbReference type="NCBI Taxonomy" id="416169"/>
    <lineage>
        <taxon>Bacteria</taxon>
        <taxon>Pseudomonadati</taxon>
        <taxon>Pseudomonadota</taxon>
        <taxon>Gammaproteobacteria</taxon>
        <taxon>Lysobacterales</taxon>
        <taxon>Rhodanobacteraceae</taxon>
        <taxon>Rhodanobacter</taxon>
    </lineage>
</organism>
<keyword evidence="3" id="KW-1185">Reference proteome</keyword>
<comment type="similarity">
    <text evidence="1">Belongs to the FrmR/RcnR family.</text>
</comment>
<dbReference type="InterPro" id="IPR038390">
    <property type="entry name" value="Metal_Tscrpt_repr_sf"/>
</dbReference>
<evidence type="ECO:0008006" key="4">
    <source>
        <dbReference type="Google" id="ProtNLM"/>
    </source>
</evidence>
<evidence type="ECO:0000313" key="3">
    <source>
        <dbReference type="Proteomes" id="UP000076131"/>
    </source>
</evidence>
<dbReference type="eggNOG" id="COG1937">
    <property type="taxonomic scope" value="Bacteria"/>
</dbReference>
<dbReference type="PANTHER" id="PTHR33677">
    <property type="entry name" value="TRANSCRIPTIONAL REPRESSOR FRMR-RELATED"/>
    <property type="match status" value="1"/>
</dbReference>
<gene>
    <name evidence="2" type="ORF">RHOFW104T7_15600</name>
</gene>
<proteinExistence type="inferred from homology"/>
<accession>A0A154QHG7</accession>
<protein>
    <recommendedName>
        <fullName evidence="4">Transcriptional regulator</fullName>
    </recommendedName>
</protein>
<dbReference type="STRING" id="416169.RHOFW104T7_15600"/>
<evidence type="ECO:0000256" key="1">
    <source>
        <dbReference type="ARBA" id="ARBA00005260"/>
    </source>
</evidence>
<dbReference type="RefSeq" id="WP_008438961.1">
    <property type="nucleotide sequence ID" value="NZ_LVJS01000050.1"/>
</dbReference>
<dbReference type="InterPro" id="IPR003735">
    <property type="entry name" value="Metal_Tscrpt_repr"/>
</dbReference>
<reference evidence="2 3" key="1">
    <citation type="journal article" date="2016" name="MBio">
        <title>Lateral Gene Transfer in a Heavy Metal-Contaminated-Groundwater Microbial Community.</title>
        <authorList>
            <person name="Hemme C.L."/>
            <person name="Green S.J."/>
            <person name="Rishishwar L."/>
            <person name="Prakash O."/>
            <person name="Pettenato A."/>
            <person name="Chakraborty R."/>
            <person name="Deutschbauer A.M."/>
            <person name="Van Nostrand J.D."/>
            <person name="Wu L."/>
            <person name="He Z."/>
            <person name="Jordan I.K."/>
            <person name="Hazen T.C."/>
            <person name="Arkin A.P."/>
            <person name="Kostka J.E."/>
            <person name="Zhou J."/>
        </authorList>
    </citation>
    <scope>NUCLEOTIDE SEQUENCE [LARGE SCALE GENOMIC DNA]</scope>
    <source>
        <strain evidence="2 3">FW104-T7</strain>
    </source>
</reference>
<evidence type="ECO:0000313" key="2">
    <source>
        <dbReference type="EMBL" id="KZC23123.1"/>
    </source>
</evidence>
<sequence length="89" mass="9836">MQEIGESRKKVALRLARVEGQLRGIKALVEGGADCEDIAMQMTAARRALDRAFYEMLACSLLSHVDEEPSPATVRESTGELMRLLVKFA</sequence>
<dbReference type="GO" id="GO:0046872">
    <property type="term" value="F:metal ion binding"/>
    <property type="evidence" value="ECO:0007669"/>
    <property type="project" value="InterPro"/>
</dbReference>
<dbReference type="PANTHER" id="PTHR33677:SF5">
    <property type="entry name" value="TRANSCRIPTIONAL REPRESSOR FRMR"/>
    <property type="match status" value="1"/>
</dbReference>
<dbReference type="GO" id="GO:0045892">
    <property type="term" value="P:negative regulation of DNA-templated transcription"/>
    <property type="evidence" value="ECO:0007669"/>
    <property type="project" value="UniProtKB-ARBA"/>
</dbReference>